<accession>A0A9P8G0U2</accession>
<feature type="compositionally biased region" description="Pro residues" evidence="2">
    <location>
        <begin position="172"/>
        <end position="181"/>
    </location>
</feature>
<feature type="compositionally biased region" description="Low complexity" evidence="2">
    <location>
        <begin position="147"/>
        <end position="171"/>
    </location>
</feature>
<dbReference type="SUPFAM" id="SSF47370">
    <property type="entry name" value="Bromodomain"/>
    <property type="match status" value="1"/>
</dbReference>
<gene>
    <name evidence="4" type="ORF">KCU98_g2172</name>
</gene>
<dbReference type="InterPro" id="IPR036427">
    <property type="entry name" value="Bromodomain-like_sf"/>
</dbReference>
<evidence type="ECO:0000313" key="5">
    <source>
        <dbReference type="Proteomes" id="UP000729357"/>
    </source>
</evidence>
<sequence length="403" mass="45571">MRYHTRNSKGAEEQWVVTHPDDNSSMSANDRKFCKYIVAQLERKENKHFTEPFDNTFNLPAHQGFARHADFSTIRNDVASDFYGSLNEFKKDFQRIVNNCKAVEKDDKGLFYDKANDLQHHLVKLFEQKKSLYARWNKEREQEQSDSPSAAPVASSASAPGASSSSAGPVAAPHPPSPAPVPSTMQTLPHRFSATPVPSRRPTNDSEGEVLEVQASNTRAFGQSSHAEADITSREVGETLDHDAELRKARAAKKRAASGEEIITASKRTRQEAPKYKYTDIRVCAARIVNREMRLVHEHMSDIDLDRGAQRYVDHVSQMDAYTMNEAKEKDLEEIKESCIDEVEKFAVDLIQKKINEGFARKGQHIQPRVSLPSLMEDAMEHEEIEDEDRGSETDSKGRVKRE</sequence>
<keyword evidence="5" id="KW-1185">Reference proteome</keyword>
<dbReference type="GO" id="GO:0006325">
    <property type="term" value="P:chromatin organization"/>
    <property type="evidence" value="ECO:0007669"/>
    <property type="project" value="UniProtKB-ARBA"/>
</dbReference>
<dbReference type="AlphaFoldDB" id="A0A9P8G0U2"/>
<reference evidence="4" key="2">
    <citation type="submission" date="2021-08" db="EMBL/GenBank/DDBJ databases">
        <authorList>
            <person name="Gostincar C."/>
            <person name="Sun X."/>
            <person name="Song Z."/>
            <person name="Gunde-Cimerman N."/>
        </authorList>
    </citation>
    <scope>NUCLEOTIDE SEQUENCE</scope>
    <source>
        <strain evidence="4">EXF-9298</strain>
    </source>
</reference>
<comment type="caution">
    <text evidence="4">The sequence shown here is derived from an EMBL/GenBank/DDBJ whole genome shotgun (WGS) entry which is preliminary data.</text>
</comment>
<evidence type="ECO:0000256" key="1">
    <source>
        <dbReference type="ARBA" id="ARBA00023117"/>
    </source>
</evidence>
<feature type="compositionally biased region" description="Polar residues" evidence="2">
    <location>
        <begin position="214"/>
        <end position="226"/>
    </location>
</feature>
<feature type="region of interest" description="Disordered" evidence="2">
    <location>
        <begin position="370"/>
        <end position="403"/>
    </location>
</feature>
<protein>
    <recommendedName>
        <fullName evidence="3">Bromo domain-containing protein</fullName>
    </recommendedName>
</protein>
<dbReference type="Pfam" id="PF00439">
    <property type="entry name" value="Bromodomain"/>
    <property type="match status" value="1"/>
</dbReference>
<dbReference type="InterPro" id="IPR001487">
    <property type="entry name" value="Bromodomain"/>
</dbReference>
<feature type="non-terminal residue" evidence="4">
    <location>
        <position position="403"/>
    </location>
</feature>
<dbReference type="EMBL" id="JAHFXS010000107">
    <property type="protein sequence ID" value="KAG9989035.1"/>
    <property type="molecule type" value="Genomic_DNA"/>
</dbReference>
<feature type="compositionally biased region" description="Basic and acidic residues" evidence="2">
    <location>
        <begin position="391"/>
        <end position="403"/>
    </location>
</feature>
<evidence type="ECO:0000259" key="3">
    <source>
        <dbReference type="Pfam" id="PF00439"/>
    </source>
</evidence>
<organism evidence="4 5">
    <name type="scientific">Aureobasidium melanogenum</name>
    <name type="common">Aureobasidium pullulans var. melanogenum</name>
    <dbReference type="NCBI Taxonomy" id="46634"/>
    <lineage>
        <taxon>Eukaryota</taxon>
        <taxon>Fungi</taxon>
        <taxon>Dikarya</taxon>
        <taxon>Ascomycota</taxon>
        <taxon>Pezizomycotina</taxon>
        <taxon>Dothideomycetes</taxon>
        <taxon>Dothideomycetidae</taxon>
        <taxon>Dothideales</taxon>
        <taxon>Saccotheciaceae</taxon>
        <taxon>Aureobasidium</taxon>
    </lineage>
</organism>
<keyword evidence="1" id="KW-0103">Bromodomain</keyword>
<feature type="compositionally biased region" description="Basic and acidic residues" evidence="2">
    <location>
        <begin position="227"/>
        <end position="237"/>
    </location>
</feature>
<dbReference type="CDD" id="cd04369">
    <property type="entry name" value="Bromodomain"/>
    <property type="match status" value="1"/>
</dbReference>
<evidence type="ECO:0000313" key="4">
    <source>
        <dbReference type="EMBL" id="KAG9989035.1"/>
    </source>
</evidence>
<name>A0A9P8G0U2_AURME</name>
<feature type="compositionally biased region" description="Acidic residues" evidence="2">
    <location>
        <begin position="378"/>
        <end position="390"/>
    </location>
</feature>
<dbReference type="Gene3D" id="1.20.920.10">
    <property type="entry name" value="Bromodomain-like"/>
    <property type="match status" value="1"/>
</dbReference>
<proteinExistence type="predicted"/>
<feature type="domain" description="Bromo" evidence="3">
    <location>
        <begin position="40"/>
        <end position="108"/>
    </location>
</feature>
<dbReference type="Proteomes" id="UP000729357">
    <property type="component" value="Unassembled WGS sequence"/>
</dbReference>
<reference evidence="4" key="1">
    <citation type="journal article" date="2021" name="J Fungi (Basel)">
        <title>Virulence traits and population genomics of the black yeast Aureobasidium melanogenum.</title>
        <authorList>
            <person name="Cernosa A."/>
            <person name="Sun X."/>
            <person name="Gostincar C."/>
            <person name="Fang C."/>
            <person name="Gunde-Cimerman N."/>
            <person name="Song Z."/>
        </authorList>
    </citation>
    <scope>NUCLEOTIDE SEQUENCE</scope>
    <source>
        <strain evidence="4">EXF-9298</strain>
    </source>
</reference>
<feature type="region of interest" description="Disordered" evidence="2">
    <location>
        <begin position="137"/>
        <end position="237"/>
    </location>
</feature>
<evidence type="ECO:0000256" key="2">
    <source>
        <dbReference type="SAM" id="MobiDB-lite"/>
    </source>
</evidence>